<gene>
    <name evidence="5" type="ORF">HYN59_14885</name>
</gene>
<dbReference type="GO" id="GO:0003700">
    <property type="term" value="F:DNA-binding transcription factor activity"/>
    <property type="evidence" value="ECO:0007669"/>
    <property type="project" value="InterPro"/>
</dbReference>
<evidence type="ECO:0000313" key="5">
    <source>
        <dbReference type="EMBL" id="AWH86313.1"/>
    </source>
</evidence>
<dbReference type="InterPro" id="IPR009057">
    <property type="entry name" value="Homeodomain-like_sf"/>
</dbReference>
<dbReference type="KEGG" id="falb:HYN59_14885"/>
<dbReference type="GO" id="GO:0043565">
    <property type="term" value="F:sequence-specific DNA binding"/>
    <property type="evidence" value="ECO:0007669"/>
    <property type="project" value="InterPro"/>
</dbReference>
<reference evidence="5 6" key="1">
    <citation type="submission" date="2018-04" db="EMBL/GenBank/DDBJ databases">
        <title>Genome sequencing of Flavobacterium sp. HYN0059.</title>
        <authorList>
            <person name="Yi H."/>
            <person name="Baek C."/>
        </authorList>
    </citation>
    <scope>NUCLEOTIDE SEQUENCE [LARGE SCALE GENOMIC DNA]</scope>
    <source>
        <strain evidence="5 6">HYN0059</strain>
    </source>
</reference>
<evidence type="ECO:0000313" key="6">
    <source>
        <dbReference type="Proteomes" id="UP000244929"/>
    </source>
</evidence>
<dbReference type="SUPFAM" id="SSF46689">
    <property type="entry name" value="Homeodomain-like"/>
    <property type="match status" value="1"/>
</dbReference>
<sequence>MPQIHCTDVYSFSGPNSRSQKVPNGGTARLLAVLVLAGSLELQADGSYLTIRKHDFIAACASQKYDLHGSDYTAIVIDTPYTGFSSGSLAMLALLRGRTVSLQQDRLSIMSMLMEIALLCACEERYGKREAFLSGILALAISLASDTRAASDGGQDTHAFGPAPAFLLLAGKNIRRYHSVAYYADALNITPGHLNRTVKAALGLTAKGCLESILFSEARVLLGDPGFNIAEVSDILHFSHPAVFIRFFRRLSGTTPLRYRAGS</sequence>
<dbReference type="Proteomes" id="UP000244929">
    <property type="component" value="Chromosome"/>
</dbReference>
<dbReference type="SMART" id="SM00342">
    <property type="entry name" value="HTH_ARAC"/>
    <property type="match status" value="1"/>
</dbReference>
<evidence type="ECO:0000256" key="2">
    <source>
        <dbReference type="ARBA" id="ARBA00023125"/>
    </source>
</evidence>
<evidence type="ECO:0000259" key="4">
    <source>
        <dbReference type="PROSITE" id="PS01124"/>
    </source>
</evidence>
<dbReference type="OrthoDB" id="632644at2"/>
<protein>
    <recommendedName>
        <fullName evidence="4">HTH araC/xylS-type domain-containing protein</fullName>
    </recommendedName>
</protein>
<dbReference type="PROSITE" id="PS01124">
    <property type="entry name" value="HTH_ARAC_FAMILY_2"/>
    <property type="match status" value="1"/>
</dbReference>
<accession>A0A2S1R0T6</accession>
<keyword evidence="1" id="KW-0805">Transcription regulation</keyword>
<organism evidence="5 6">
    <name type="scientific">Flavobacterium album</name>
    <dbReference type="NCBI Taxonomy" id="2175091"/>
    <lineage>
        <taxon>Bacteria</taxon>
        <taxon>Pseudomonadati</taxon>
        <taxon>Bacteroidota</taxon>
        <taxon>Flavobacteriia</taxon>
        <taxon>Flavobacteriales</taxon>
        <taxon>Flavobacteriaceae</taxon>
        <taxon>Flavobacterium</taxon>
    </lineage>
</organism>
<dbReference type="RefSeq" id="WP_108779036.1">
    <property type="nucleotide sequence ID" value="NZ_CP029186.1"/>
</dbReference>
<dbReference type="EMBL" id="CP029186">
    <property type="protein sequence ID" value="AWH86313.1"/>
    <property type="molecule type" value="Genomic_DNA"/>
</dbReference>
<dbReference type="InterPro" id="IPR018060">
    <property type="entry name" value="HTH_AraC"/>
</dbReference>
<dbReference type="PANTHER" id="PTHR43280">
    <property type="entry name" value="ARAC-FAMILY TRANSCRIPTIONAL REGULATOR"/>
    <property type="match status" value="1"/>
</dbReference>
<keyword evidence="3" id="KW-0804">Transcription</keyword>
<dbReference type="AlphaFoldDB" id="A0A2S1R0T6"/>
<proteinExistence type="predicted"/>
<keyword evidence="6" id="KW-1185">Reference proteome</keyword>
<evidence type="ECO:0000256" key="3">
    <source>
        <dbReference type="ARBA" id="ARBA00023163"/>
    </source>
</evidence>
<feature type="domain" description="HTH araC/xylS-type" evidence="4">
    <location>
        <begin position="164"/>
        <end position="262"/>
    </location>
</feature>
<dbReference type="Gene3D" id="1.10.10.60">
    <property type="entry name" value="Homeodomain-like"/>
    <property type="match status" value="1"/>
</dbReference>
<keyword evidence="2" id="KW-0238">DNA-binding</keyword>
<dbReference type="PANTHER" id="PTHR43280:SF32">
    <property type="entry name" value="TRANSCRIPTIONAL REGULATORY PROTEIN"/>
    <property type="match status" value="1"/>
</dbReference>
<dbReference type="Pfam" id="PF12833">
    <property type="entry name" value="HTH_18"/>
    <property type="match status" value="1"/>
</dbReference>
<evidence type="ECO:0000256" key="1">
    <source>
        <dbReference type="ARBA" id="ARBA00023015"/>
    </source>
</evidence>
<name>A0A2S1R0T6_9FLAO</name>